<keyword evidence="3" id="KW-0479">Metal-binding</keyword>
<evidence type="ECO:0000313" key="7">
    <source>
        <dbReference type="EMBL" id="GIL28795.1"/>
    </source>
</evidence>
<evidence type="ECO:0000256" key="4">
    <source>
        <dbReference type="ARBA" id="ARBA00022833"/>
    </source>
</evidence>
<dbReference type="InterPro" id="IPR011032">
    <property type="entry name" value="GroES-like_sf"/>
</dbReference>
<dbReference type="InterPro" id="IPR036291">
    <property type="entry name" value="NAD(P)-bd_dom_sf"/>
</dbReference>
<evidence type="ECO:0000256" key="1">
    <source>
        <dbReference type="ARBA" id="ARBA00001947"/>
    </source>
</evidence>
<evidence type="ECO:0000259" key="6">
    <source>
        <dbReference type="SMART" id="SM00829"/>
    </source>
</evidence>
<dbReference type="Pfam" id="PF08240">
    <property type="entry name" value="ADH_N"/>
    <property type="match status" value="1"/>
</dbReference>
<dbReference type="InterPro" id="IPR013154">
    <property type="entry name" value="ADH-like_N"/>
</dbReference>
<organism evidence="7 8">
    <name type="scientific">Actinocatenispora comari</name>
    <dbReference type="NCBI Taxonomy" id="2807577"/>
    <lineage>
        <taxon>Bacteria</taxon>
        <taxon>Bacillati</taxon>
        <taxon>Actinomycetota</taxon>
        <taxon>Actinomycetes</taxon>
        <taxon>Micromonosporales</taxon>
        <taxon>Micromonosporaceae</taxon>
        <taxon>Actinocatenispora</taxon>
    </lineage>
</organism>
<dbReference type="PANTHER" id="PTHR43350:SF17">
    <property type="entry name" value="NAD-DEPENDENT ALCOHOL DEHYDROGENASE"/>
    <property type="match status" value="1"/>
</dbReference>
<dbReference type="Pfam" id="PF00107">
    <property type="entry name" value="ADH_zinc_N"/>
    <property type="match status" value="1"/>
</dbReference>
<dbReference type="PANTHER" id="PTHR43350">
    <property type="entry name" value="NAD-DEPENDENT ALCOHOL DEHYDROGENASE"/>
    <property type="match status" value="1"/>
</dbReference>
<dbReference type="SUPFAM" id="SSF51735">
    <property type="entry name" value="NAD(P)-binding Rossmann-fold domains"/>
    <property type="match status" value="1"/>
</dbReference>
<accession>A0A8J4EM34</accession>
<name>A0A8J4EM34_9ACTN</name>
<reference evidence="8" key="1">
    <citation type="journal article" date="2021" name="Int. J. Syst. Evol. Microbiol.">
        <title>Actinocatenispora comari sp. nov., an endophytic actinomycete isolated from aerial parts of Comarum salesowianum.</title>
        <authorList>
            <person name="Oyunbileg N."/>
            <person name="Iizaka Y."/>
            <person name="Hamada M."/>
            <person name="Davaapurev B.O."/>
            <person name="Fukumoto A."/>
            <person name="Tsetseg B."/>
            <person name="Kato F."/>
            <person name="Tamura T."/>
            <person name="Batkhuu J."/>
            <person name="Anzai Y."/>
        </authorList>
    </citation>
    <scope>NUCLEOTIDE SEQUENCE [LARGE SCALE GENOMIC DNA]</scope>
    <source>
        <strain evidence="8">NUM-2625</strain>
    </source>
</reference>
<dbReference type="SMART" id="SM00829">
    <property type="entry name" value="PKS_ER"/>
    <property type="match status" value="1"/>
</dbReference>
<evidence type="ECO:0000256" key="5">
    <source>
        <dbReference type="ARBA" id="ARBA00023002"/>
    </source>
</evidence>
<dbReference type="SUPFAM" id="SSF50129">
    <property type="entry name" value="GroES-like"/>
    <property type="match status" value="1"/>
</dbReference>
<dbReference type="EMBL" id="BOPO01000077">
    <property type="protein sequence ID" value="GIL28795.1"/>
    <property type="molecule type" value="Genomic_DNA"/>
</dbReference>
<dbReference type="Gene3D" id="3.90.180.10">
    <property type="entry name" value="Medium-chain alcohol dehydrogenases, catalytic domain"/>
    <property type="match status" value="1"/>
</dbReference>
<comment type="caution">
    <text evidence="7">The sequence shown here is derived from an EMBL/GenBank/DDBJ whole genome shotgun (WGS) entry which is preliminary data.</text>
</comment>
<dbReference type="InterPro" id="IPR020843">
    <property type="entry name" value="ER"/>
</dbReference>
<dbReference type="Proteomes" id="UP000614996">
    <property type="component" value="Unassembled WGS sequence"/>
</dbReference>
<comment type="similarity">
    <text evidence="2">Belongs to the zinc-containing alcohol dehydrogenase family.</text>
</comment>
<dbReference type="Gene3D" id="3.40.50.720">
    <property type="entry name" value="NAD(P)-binding Rossmann-like Domain"/>
    <property type="match status" value="1"/>
</dbReference>
<dbReference type="GO" id="GO:0046872">
    <property type="term" value="F:metal ion binding"/>
    <property type="evidence" value="ECO:0007669"/>
    <property type="project" value="UniProtKB-KW"/>
</dbReference>
<feature type="domain" description="Enoyl reductase (ER)" evidence="6">
    <location>
        <begin position="10"/>
        <end position="346"/>
    </location>
</feature>
<dbReference type="RefSeq" id="WP_207126508.1">
    <property type="nucleotide sequence ID" value="NZ_BOPO01000077.1"/>
</dbReference>
<comment type="cofactor">
    <cofactor evidence="1">
        <name>Zn(2+)</name>
        <dbReference type="ChEBI" id="CHEBI:29105"/>
    </cofactor>
</comment>
<evidence type="ECO:0000256" key="3">
    <source>
        <dbReference type="ARBA" id="ARBA00022723"/>
    </source>
</evidence>
<gene>
    <name evidence="7" type="primary">adh_3</name>
    <name evidence="7" type="ORF">NUM_40490</name>
</gene>
<dbReference type="AlphaFoldDB" id="A0A8J4EM34"/>
<dbReference type="GO" id="GO:0016491">
    <property type="term" value="F:oxidoreductase activity"/>
    <property type="evidence" value="ECO:0007669"/>
    <property type="project" value="UniProtKB-KW"/>
</dbReference>
<keyword evidence="5" id="KW-0560">Oxidoreductase</keyword>
<proteinExistence type="inferred from homology"/>
<sequence>MQAAILERFGQPLSITEAPDPQVGTGEIVVDVLAAPVLPYAAEVFSGERNYSLEPPVIPGAGGVGRVRAVGPDSTRLAVGDIVWCDSTVRSRDDAVTPDITLQGLTARGDGGLRLARHFHHGSFAERMAVPTENATPLGPVPPAEAYRWVSLGVHLVPYGGLRAGGLRPGETVLISGATGNFGSAGVAVAVAMGARRVVAPGRNEAVLAQLRQRFGDRVAPVPLTGDPAADDAAVRAAAGAPIDLVLDLLSPAAPASAARAAAMTVREHGRVVLMGGVGDELRLPYPWLMHNSVTVRGQWMYPRVAVRELVGLVHAGLLDLSRNEVTTFPLDAARQAVEHAAAHAAPFQRTAITP</sequence>
<keyword evidence="4" id="KW-0862">Zinc</keyword>
<protein>
    <submittedName>
        <fullName evidence="7">Alcohol dehydrogenase</fullName>
    </submittedName>
</protein>
<evidence type="ECO:0000256" key="2">
    <source>
        <dbReference type="ARBA" id="ARBA00008072"/>
    </source>
</evidence>
<dbReference type="InterPro" id="IPR013149">
    <property type="entry name" value="ADH-like_C"/>
</dbReference>
<evidence type="ECO:0000313" key="8">
    <source>
        <dbReference type="Proteomes" id="UP000614996"/>
    </source>
</evidence>
<keyword evidence="8" id="KW-1185">Reference proteome</keyword>